<dbReference type="Pfam" id="PF21775">
    <property type="entry name" value="PutA_1st"/>
    <property type="match status" value="1"/>
</dbReference>
<name>A0ABQ6C7B2_9BURK</name>
<organism evidence="2 3">
    <name type="scientific">Hydrogenophaga electricum</name>
    <dbReference type="NCBI Taxonomy" id="1230953"/>
    <lineage>
        <taxon>Bacteria</taxon>
        <taxon>Pseudomonadati</taxon>
        <taxon>Pseudomonadota</taxon>
        <taxon>Betaproteobacteria</taxon>
        <taxon>Burkholderiales</taxon>
        <taxon>Comamonadaceae</taxon>
        <taxon>Hydrogenophaga</taxon>
    </lineage>
</organism>
<dbReference type="InterPro" id="IPR013321">
    <property type="entry name" value="Arc_rbn_hlx_hlx"/>
</dbReference>
<evidence type="ECO:0000313" key="2">
    <source>
        <dbReference type="EMBL" id="GLS16029.1"/>
    </source>
</evidence>
<evidence type="ECO:0000313" key="3">
    <source>
        <dbReference type="Proteomes" id="UP001156903"/>
    </source>
</evidence>
<comment type="caution">
    <text evidence="2">The sequence shown here is derived from an EMBL/GenBank/DDBJ whole genome shotgun (WGS) entry which is preliminary data.</text>
</comment>
<dbReference type="RefSeq" id="WP_284308829.1">
    <property type="nucleotide sequence ID" value="NZ_BSPB01000041.1"/>
</dbReference>
<dbReference type="EMBL" id="BSPB01000041">
    <property type="protein sequence ID" value="GLS16029.1"/>
    <property type="molecule type" value="Genomic_DNA"/>
</dbReference>
<protein>
    <submittedName>
        <fullName evidence="2">CopG family transcriptional regulator</fullName>
    </submittedName>
</protein>
<gene>
    <name evidence="2" type="ORF">GCM10007935_34670</name>
</gene>
<dbReference type="Proteomes" id="UP001156903">
    <property type="component" value="Unassembled WGS sequence"/>
</dbReference>
<feature type="domain" description="PutA RHH" evidence="1">
    <location>
        <begin position="14"/>
        <end position="46"/>
    </location>
</feature>
<accession>A0ABQ6C7B2</accession>
<evidence type="ECO:0000259" key="1">
    <source>
        <dbReference type="Pfam" id="PF21775"/>
    </source>
</evidence>
<keyword evidence="3" id="KW-1185">Reference proteome</keyword>
<proteinExistence type="predicted"/>
<sequence>MPATVIRPVAIKIDDDTRARVKRLADARQRTPHWLMREAIQQYVEREEQREALRQDTLKAWENYRANGGLHITAEEADAWLSELEQGKDVEPPECHA</sequence>
<dbReference type="Gene3D" id="1.10.1220.10">
    <property type="entry name" value="Met repressor-like"/>
    <property type="match status" value="1"/>
</dbReference>
<dbReference type="SUPFAM" id="SSF47598">
    <property type="entry name" value="Ribbon-helix-helix"/>
    <property type="match status" value="1"/>
</dbReference>
<dbReference type="CDD" id="cd22233">
    <property type="entry name" value="RHH_CopAso-like"/>
    <property type="match status" value="1"/>
</dbReference>
<dbReference type="InterPro" id="IPR048798">
    <property type="entry name" value="PutA_RHH"/>
</dbReference>
<dbReference type="InterPro" id="IPR010985">
    <property type="entry name" value="Ribbon_hlx_hlx"/>
</dbReference>
<reference evidence="3" key="1">
    <citation type="journal article" date="2019" name="Int. J. Syst. Evol. Microbiol.">
        <title>The Global Catalogue of Microorganisms (GCM) 10K type strain sequencing project: providing services to taxonomists for standard genome sequencing and annotation.</title>
        <authorList>
            <consortium name="The Broad Institute Genomics Platform"/>
            <consortium name="The Broad Institute Genome Sequencing Center for Infectious Disease"/>
            <person name="Wu L."/>
            <person name="Ma J."/>
        </authorList>
    </citation>
    <scope>NUCLEOTIDE SEQUENCE [LARGE SCALE GENOMIC DNA]</scope>
    <source>
        <strain evidence="3">NBRC 109341</strain>
    </source>
</reference>